<keyword evidence="5" id="KW-0732">Signal</keyword>
<dbReference type="SUPFAM" id="SSF49854">
    <property type="entry name" value="Spermadhesin, CUB domain"/>
    <property type="match status" value="1"/>
</dbReference>
<keyword evidence="4" id="KW-0472">Membrane</keyword>
<dbReference type="Gene3D" id="2.20.100.10">
    <property type="entry name" value="Thrombospondin type-1 (TSP1) repeat"/>
    <property type="match status" value="1"/>
</dbReference>
<sequence length="716" mass="81786">MMDLYNIFICIILLHISGCNANKGNARKSVRITYTPKRLRSFETPVKLTFRFARSQRQNSAIAQVITLKVFNRKNFVTAINKTLSANKTQVDISCEVFATPGRYFIEYFIQGLTKTFILLTAKPIIVRSERVQIEVQKNHTAFDGSVSAWLKGKNGRCEPFRGRLKLYWIKNSKEQHVLVTTKKINKGILENRTRVHFRCNVFDTAGTFYFLYISDYNNRTIARSQNMSVSWGKYEITAQSKNIFPCSNSFVIKFSSPYCDRTEDIIEMKSKAYNNFIGSQVAYHGFRSVFFSCGTFKNYIREYCFYYITKSSLNKERKIQTTLCVPSKKIEPRWTDWTEWSAWGSCTSVAECGNGRKYRVRFCPLDTYQKSHDSSQCTGKRMEFMPCTLPPCKECKSCGCVFSSAGGTIVSPKSRLSFLTTELSSCHWFVQVAKGMKVKLWFDSLRLAKNSSVVIRDGNSSTSEILKRIYDNELTEEQIIEDIYSTSNVISIWYSYIGIFNPQNSTGFQLSYASIEDSQTSVSVISSTSSRSGTGRLAKMTFIGILAVLVVLTFTIVAIIIVRVRRQRSNENAAKTSQHPSSSHTSTACMSESTTRSFYEPQLSADESVNNNSSLSRVNNNHRPRMSTRVEHRPPIHICPRCCTHVEHYPCEYNNGCHTDGRRILYTDSHYGHNVENTHSIGQVQRVHSIIERRLSGASVVSEEDFPQRNYPTYL</sequence>
<evidence type="ECO:0000256" key="1">
    <source>
        <dbReference type="ARBA" id="ARBA00023157"/>
    </source>
</evidence>
<evidence type="ECO:0000313" key="6">
    <source>
        <dbReference type="EMBL" id="CAB3996612.1"/>
    </source>
</evidence>
<dbReference type="SUPFAM" id="SSF82895">
    <property type="entry name" value="TSP-1 type 1 repeat"/>
    <property type="match status" value="1"/>
</dbReference>
<dbReference type="AlphaFoldDB" id="A0A6S7H1S3"/>
<comment type="caution">
    <text evidence="6">The sequence shown here is derived from an EMBL/GenBank/DDBJ whole genome shotgun (WGS) entry which is preliminary data.</text>
</comment>
<dbReference type="InterPro" id="IPR038877">
    <property type="entry name" value="THSD1"/>
</dbReference>
<accession>A0A6S7H1S3</accession>
<dbReference type="InterPro" id="IPR000859">
    <property type="entry name" value="CUB_dom"/>
</dbReference>
<evidence type="ECO:0000256" key="3">
    <source>
        <dbReference type="SAM" id="MobiDB-lite"/>
    </source>
</evidence>
<feature type="chain" id="PRO_5043321831" evidence="5">
    <location>
        <begin position="22"/>
        <end position="716"/>
    </location>
</feature>
<dbReference type="Pfam" id="PF00431">
    <property type="entry name" value="CUB"/>
    <property type="match status" value="1"/>
</dbReference>
<evidence type="ECO:0000313" key="7">
    <source>
        <dbReference type="Proteomes" id="UP001152795"/>
    </source>
</evidence>
<gene>
    <name evidence="6" type="ORF">PACLA_8A023688</name>
</gene>
<keyword evidence="4" id="KW-1133">Transmembrane helix</keyword>
<name>A0A6S7H1S3_PARCT</name>
<keyword evidence="4" id="KW-0812">Transmembrane</keyword>
<evidence type="ECO:0000256" key="4">
    <source>
        <dbReference type="SAM" id="Phobius"/>
    </source>
</evidence>
<dbReference type="PROSITE" id="PS50092">
    <property type="entry name" value="TSP1"/>
    <property type="match status" value="1"/>
</dbReference>
<dbReference type="SMART" id="SM00042">
    <property type="entry name" value="CUB"/>
    <property type="match status" value="1"/>
</dbReference>
<dbReference type="EMBL" id="CACRXK020002907">
    <property type="protein sequence ID" value="CAB3996612.1"/>
    <property type="molecule type" value="Genomic_DNA"/>
</dbReference>
<comment type="caution">
    <text evidence="2">Lacks conserved residue(s) required for the propagation of feature annotation.</text>
</comment>
<dbReference type="SMART" id="SM00209">
    <property type="entry name" value="TSP1"/>
    <property type="match status" value="1"/>
</dbReference>
<feature type="transmembrane region" description="Helical" evidence="4">
    <location>
        <begin position="541"/>
        <end position="563"/>
    </location>
</feature>
<organism evidence="6 7">
    <name type="scientific">Paramuricea clavata</name>
    <name type="common">Red gorgonian</name>
    <name type="synonym">Violescent sea-whip</name>
    <dbReference type="NCBI Taxonomy" id="317549"/>
    <lineage>
        <taxon>Eukaryota</taxon>
        <taxon>Metazoa</taxon>
        <taxon>Cnidaria</taxon>
        <taxon>Anthozoa</taxon>
        <taxon>Octocorallia</taxon>
        <taxon>Malacalcyonacea</taxon>
        <taxon>Plexauridae</taxon>
        <taxon>Paramuricea</taxon>
    </lineage>
</organism>
<feature type="signal peptide" evidence="5">
    <location>
        <begin position="1"/>
        <end position="21"/>
    </location>
</feature>
<dbReference type="InterPro" id="IPR035914">
    <property type="entry name" value="Sperma_CUB_dom_sf"/>
</dbReference>
<dbReference type="Gene3D" id="2.60.120.290">
    <property type="entry name" value="Spermadhesin, CUB domain"/>
    <property type="match status" value="1"/>
</dbReference>
<evidence type="ECO:0000256" key="2">
    <source>
        <dbReference type="PROSITE-ProRule" id="PRU00059"/>
    </source>
</evidence>
<keyword evidence="7" id="KW-1185">Reference proteome</keyword>
<dbReference type="PROSITE" id="PS01180">
    <property type="entry name" value="CUB"/>
    <property type="match status" value="1"/>
</dbReference>
<dbReference type="InterPro" id="IPR036383">
    <property type="entry name" value="TSP1_rpt_sf"/>
</dbReference>
<dbReference type="InterPro" id="IPR000884">
    <property type="entry name" value="TSP1_rpt"/>
</dbReference>
<evidence type="ECO:0000256" key="5">
    <source>
        <dbReference type="SAM" id="SignalP"/>
    </source>
</evidence>
<dbReference type="Pfam" id="PF00090">
    <property type="entry name" value="TSP_1"/>
    <property type="match status" value="1"/>
</dbReference>
<feature type="region of interest" description="Disordered" evidence="3">
    <location>
        <begin position="605"/>
        <end position="630"/>
    </location>
</feature>
<proteinExistence type="predicted"/>
<dbReference type="GO" id="GO:0071944">
    <property type="term" value="C:cell periphery"/>
    <property type="evidence" value="ECO:0007669"/>
    <property type="project" value="TreeGrafter"/>
</dbReference>
<feature type="compositionally biased region" description="Low complexity" evidence="3">
    <location>
        <begin position="609"/>
        <end position="620"/>
    </location>
</feature>
<protein>
    <submittedName>
        <fullName evidence="6">Uncharacterized protein</fullName>
    </submittedName>
</protein>
<reference evidence="6" key="1">
    <citation type="submission" date="2020-04" db="EMBL/GenBank/DDBJ databases">
        <authorList>
            <person name="Alioto T."/>
            <person name="Alioto T."/>
            <person name="Gomez Garrido J."/>
        </authorList>
    </citation>
    <scope>NUCLEOTIDE SEQUENCE</scope>
    <source>
        <strain evidence="6">A484AB</strain>
    </source>
</reference>
<dbReference type="PANTHER" id="PTHR16311">
    <property type="entry name" value="THROMBOSPONDIN TYPE I DOMAIN-CONTAINING 1"/>
    <property type="match status" value="1"/>
</dbReference>
<feature type="region of interest" description="Disordered" evidence="3">
    <location>
        <begin position="571"/>
        <end position="592"/>
    </location>
</feature>
<feature type="compositionally biased region" description="Low complexity" evidence="3">
    <location>
        <begin position="577"/>
        <end position="588"/>
    </location>
</feature>
<dbReference type="OrthoDB" id="5984906at2759"/>
<dbReference type="Proteomes" id="UP001152795">
    <property type="component" value="Unassembled WGS sequence"/>
</dbReference>
<dbReference type="PANTHER" id="PTHR16311:SF3">
    <property type="entry name" value="THROMBOSPONDIN TYPE-1 DOMAIN-CONTAINING PROTEIN 1"/>
    <property type="match status" value="1"/>
</dbReference>
<keyword evidence="1" id="KW-1015">Disulfide bond</keyword>